<gene>
    <name evidence="3" type="ORF">CLV71_11656</name>
</gene>
<dbReference type="OrthoDB" id="9770625at2"/>
<reference evidence="3 4" key="1">
    <citation type="submission" date="2019-03" db="EMBL/GenBank/DDBJ databases">
        <title>Genomic Encyclopedia of Archaeal and Bacterial Type Strains, Phase II (KMG-II): from individual species to whole genera.</title>
        <authorList>
            <person name="Goeker M."/>
        </authorList>
    </citation>
    <scope>NUCLEOTIDE SEQUENCE [LARGE SCALE GENOMIC DNA]</scope>
    <source>
        <strain evidence="3 4">DSM 45499</strain>
    </source>
</reference>
<dbReference type="Pfam" id="PF01547">
    <property type="entry name" value="SBP_bac_1"/>
    <property type="match status" value="1"/>
</dbReference>
<dbReference type="Proteomes" id="UP000294927">
    <property type="component" value="Unassembled WGS sequence"/>
</dbReference>
<evidence type="ECO:0000313" key="4">
    <source>
        <dbReference type="Proteomes" id="UP000294927"/>
    </source>
</evidence>
<accession>A0A4R7V3E1</accession>
<evidence type="ECO:0000313" key="3">
    <source>
        <dbReference type="EMBL" id="TDV43122.1"/>
    </source>
</evidence>
<dbReference type="InterPro" id="IPR050490">
    <property type="entry name" value="Bact_solute-bd_prot1"/>
</dbReference>
<keyword evidence="4" id="KW-1185">Reference proteome</keyword>
<dbReference type="InterPro" id="IPR006059">
    <property type="entry name" value="SBP"/>
</dbReference>
<dbReference type="PANTHER" id="PTHR43649:SF12">
    <property type="entry name" value="DIACETYLCHITOBIOSE BINDING PROTEIN DASA"/>
    <property type="match status" value="1"/>
</dbReference>
<feature type="region of interest" description="Disordered" evidence="1">
    <location>
        <begin position="30"/>
        <end position="51"/>
    </location>
</feature>
<sequence length="449" mass="46966">MFATQRQRGWYAVVAALSASVLVLSACSSSDEGGDSNDGTPDAKPAAEGGPYGKFTGQDLTLSRWAGDPWTAGQKAAADEWSKQTGGTLSLDAVPYENLHDKQALTLGGAADYDIVYVHPSWFGEFAEAGYLAPIDDYLSDAKRNPPGFSADSYLSNVLAQGKYDGKQYCLPDFVSTVVVGYRTDLFSQAGIPAPKNTDDVLAAAAKLNGKDGVAGIVMPGKATGAVADVFGSLLTAQGNWWYGPDGKKSTMDVKAATKAMDFYTEAAKSAPTGLLNMAVDDAATVAAQGKAAIVVDTTPALSALEDSAKSTTAGKWAYVPLTVGSGKPGGELIYWNWCIAANSSNKSAAYSFLQYYTDTAQQAKVAIAAGTLGATKDFYQDENVTSKLPFLPAVNSALENSNPQPSVASWPSIQNTIETTIQKAVQGQTSDDQAVKDIQEALEALGSS</sequence>
<dbReference type="SUPFAM" id="SSF53850">
    <property type="entry name" value="Periplasmic binding protein-like II"/>
    <property type="match status" value="1"/>
</dbReference>
<name>A0A4R7V3E1_9PSEU</name>
<dbReference type="RefSeq" id="WP_133907031.1">
    <property type="nucleotide sequence ID" value="NZ_SOCP01000016.1"/>
</dbReference>
<proteinExistence type="predicted"/>
<dbReference type="PROSITE" id="PS51257">
    <property type="entry name" value="PROKAR_LIPOPROTEIN"/>
    <property type="match status" value="1"/>
</dbReference>
<dbReference type="EMBL" id="SOCP01000016">
    <property type="protein sequence ID" value="TDV43122.1"/>
    <property type="molecule type" value="Genomic_DNA"/>
</dbReference>
<evidence type="ECO:0000256" key="2">
    <source>
        <dbReference type="SAM" id="SignalP"/>
    </source>
</evidence>
<feature type="signal peptide" evidence="2">
    <location>
        <begin position="1"/>
        <end position="26"/>
    </location>
</feature>
<evidence type="ECO:0000256" key="1">
    <source>
        <dbReference type="SAM" id="MobiDB-lite"/>
    </source>
</evidence>
<dbReference type="AlphaFoldDB" id="A0A4R7V3E1"/>
<dbReference type="Gene3D" id="3.40.190.10">
    <property type="entry name" value="Periplasmic binding protein-like II"/>
    <property type="match status" value="2"/>
</dbReference>
<organism evidence="3 4">
    <name type="scientific">Actinophytocola oryzae</name>
    <dbReference type="NCBI Taxonomy" id="502181"/>
    <lineage>
        <taxon>Bacteria</taxon>
        <taxon>Bacillati</taxon>
        <taxon>Actinomycetota</taxon>
        <taxon>Actinomycetes</taxon>
        <taxon>Pseudonocardiales</taxon>
        <taxon>Pseudonocardiaceae</taxon>
    </lineage>
</organism>
<comment type="caution">
    <text evidence="3">The sequence shown here is derived from an EMBL/GenBank/DDBJ whole genome shotgun (WGS) entry which is preliminary data.</text>
</comment>
<dbReference type="PANTHER" id="PTHR43649">
    <property type="entry name" value="ARABINOSE-BINDING PROTEIN-RELATED"/>
    <property type="match status" value="1"/>
</dbReference>
<keyword evidence="2" id="KW-0732">Signal</keyword>
<protein>
    <submittedName>
        <fullName evidence="3">ABC-type glycerol-3-phosphate transport system substrate-binding protein</fullName>
    </submittedName>
</protein>
<feature type="chain" id="PRO_5038794812" evidence="2">
    <location>
        <begin position="27"/>
        <end position="449"/>
    </location>
</feature>